<dbReference type="AlphaFoldDB" id="A0A4Q2TYL7"/>
<evidence type="ECO:0000256" key="4">
    <source>
        <dbReference type="ARBA" id="ARBA00022833"/>
    </source>
</evidence>
<feature type="compositionally biased region" description="Basic and acidic residues" evidence="5">
    <location>
        <begin position="379"/>
        <end position="392"/>
    </location>
</feature>
<dbReference type="InterPro" id="IPR051013">
    <property type="entry name" value="MBL_superfamily_lactonases"/>
</dbReference>
<feature type="compositionally biased region" description="Basic residues" evidence="5">
    <location>
        <begin position="210"/>
        <end position="219"/>
    </location>
</feature>
<evidence type="ECO:0000256" key="1">
    <source>
        <dbReference type="ARBA" id="ARBA00007749"/>
    </source>
</evidence>
<dbReference type="GO" id="GO:0016787">
    <property type="term" value="F:hydrolase activity"/>
    <property type="evidence" value="ECO:0007669"/>
    <property type="project" value="UniProtKB-KW"/>
</dbReference>
<feature type="compositionally biased region" description="Low complexity" evidence="5">
    <location>
        <begin position="220"/>
        <end position="241"/>
    </location>
</feature>
<dbReference type="InterPro" id="IPR001279">
    <property type="entry name" value="Metallo-B-lactamas"/>
</dbReference>
<dbReference type="SUPFAM" id="SSF56281">
    <property type="entry name" value="Metallo-hydrolase/oxidoreductase"/>
    <property type="match status" value="1"/>
</dbReference>
<gene>
    <name evidence="7" type="ORF">D3273_27330</name>
</gene>
<feature type="region of interest" description="Disordered" evidence="5">
    <location>
        <begin position="201"/>
        <end position="245"/>
    </location>
</feature>
<dbReference type="Proteomes" id="UP000290759">
    <property type="component" value="Unassembled WGS sequence"/>
</dbReference>
<keyword evidence="4" id="KW-0862">Zinc</keyword>
<dbReference type="OrthoDB" id="9803916at2"/>
<organism evidence="7 8">
    <name type="scientific">Lichenibacterium minor</name>
    <dbReference type="NCBI Taxonomy" id="2316528"/>
    <lineage>
        <taxon>Bacteria</taxon>
        <taxon>Pseudomonadati</taxon>
        <taxon>Pseudomonadota</taxon>
        <taxon>Alphaproteobacteria</taxon>
        <taxon>Hyphomicrobiales</taxon>
        <taxon>Lichenihabitantaceae</taxon>
        <taxon>Lichenibacterium</taxon>
    </lineage>
</organism>
<proteinExistence type="inferred from homology"/>
<dbReference type="PANTHER" id="PTHR42978">
    <property type="entry name" value="QUORUM-QUENCHING LACTONASE YTNP-RELATED-RELATED"/>
    <property type="match status" value="1"/>
</dbReference>
<evidence type="ECO:0000313" key="8">
    <source>
        <dbReference type="Proteomes" id="UP000290759"/>
    </source>
</evidence>
<name>A0A4Q2TYL7_9HYPH</name>
<evidence type="ECO:0000259" key="6">
    <source>
        <dbReference type="Pfam" id="PF00753"/>
    </source>
</evidence>
<dbReference type="Pfam" id="PF00753">
    <property type="entry name" value="Lactamase_B"/>
    <property type="match status" value="1"/>
</dbReference>
<reference evidence="7 8" key="2">
    <citation type="submission" date="2019-02" db="EMBL/GenBank/DDBJ databases">
        <title>'Lichenibacterium ramalinii' gen. nov. sp. nov., 'Lichenibacterium minor' gen. nov. sp. nov.</title>
        <authorList>
            <person name="Pankratov T."/>
        </authorList>
    </citation>
    <scope>NUCLEOTIDE SEQUENCE [LARGE SCALE GENOMIC DNA]</scope>
    <source>
        <strain evidence="7 8">RmlP026</strain>
    </source>
</reference>
<feature type="domain" description="Metallo-beta-lactamase" evidence="6">
    <location>
        <begin position="73"/>
        <end position="130"/>
    </location>
</feature>
<keyword evidence="2" id="KW-0479">Metal-binding</keyword>
<feature type="region of interest" description="Disordered" evidence="5">
    <location>
        <begin position="260"/>
        <end position="403"/>
    </location>
</feature>
<evidence type="ECO:0000256" key="2">
    <source>
        <dbReference type="ARBA" id="ARBA00022723"/>
    </source>
</evidence>
<dbReference type="Gene3D" id="3.60.15.10">
    <property type="entry name" value="Ribonuclease Z/Hydroxyacylglutathione hydrolase-like"/>
    <property type="match status" value="1"/>
</dbReference>
<keyword evidence="3 7" id="KW-0378">Hydrolase</keyword>
<protein>
    <submittedName>
        <fullName evidence="7">MBL fold metallo-hydrolase</fullName>
    </submittedName>
</protein>
<accession>A0A4Q2TYL7</accession>
<reference evidence="7 8" key="1">
    <citation type="submission" date="2018-12" db="EMBL/GenBank/DDBJ databases">
        <authorList>
            <person name="Grouzdev D.S."/>
            <person name="Krutkina M.S."/>
        </authorList>
    </citation>
    <scope>NUCLEOTIDE SEQUENCE [LARGE SCALE GENOMIC DNA]</scope>
    <source>
        <strain evidence="7 8">RmlP026</strain>
    </source>
</reference>
<dbReference type="EMBL" id="QYBB01000112">
    <property type="protein sequence ID" value="RYC28810.1"/>
    <property type="molecule type" value="Genomic_DNA"/>
</dbReference>
<feature type="compositionally biased region" description="Low complexity" evidence="5">
    <location>
        <begin position="279"/>
        <end position="290"/>
    </location>
</feature>
<sequence length="403" mass="42637">MGGTSTSDIGGQAPGFYRFRVGAFTAVALHDGVLVRDRPPHFVRNADTDEVGEAFAACGMARDKLTQTFHALAVETRDGVVLIDTGMGAGAGPAAGRLPASLAAAGIDAAAVSSVIISHFHGDHIGGLRGPDGTAAFPNAEVLVPEVEWDVWLGDAAHLPDALKGTAASAHRAFDPIAADVRRYAFGEELLPGFTPWTRAGTRPAWPPSRSRRWTRRRCSSPTSPTTRSSSPGIRSGRPCSTWTWKRPLRRGGACSTALPPTIFACRSSTPPSRRRATSSRAAAGTTTSRRCGRRPDPIARPAMPHPFPPGRERGSGARPGRPGPVAADLCAVLRFEEQETRQRQQRDDGGEQEGLVEARGRQRLAVAAEPGQHRGGHRHAEADAELLEHASDAGGPAQLRGG</sequence>
<evidence type="ECO:0000256" key="5">
    <source>
        <dbReference type="SAM" id="MobiDB-lite"/>
    </source>
</evidence>
<dbReference type="GO" id="GO:0046872">
    <property type="term" value="F:metal ion binding"/>
    <property type="evidence" value="ECO:0007669"/>
    <property type="project" value="UniProtKB-KW"/>
</dbReference>
<keyword evidence="8" id="KW-1185">Reference proteome</keyword>
<dbReference type="PANTHER" id="PTHR42978:SF6">
    <property type="entry name" value="QUORUM-QUENCHING LACTONASE YTNP-RELATED"/>
    <property type="match status" value="1"/>
</dbReference>
<feature type="compositionally biased region" description="Basic and acidic residues" evidence="5">
    <location>
        <begin position="335"/>
        <end position="350"/>
    </location>
</feature>
<evidence type="ECO:0000256" key="3">
    <source>
        <dbReference type="ARBA" id="ARBA00022801"/>
    </source>
</evidence>
<dbReference type="InterPro" id="IPR036866">
    <property type="entry name" value="RibonucZ/Hydroxyglut_hydro"/>
</dbReference>
<evidence type="ECO:0000313" key="7">
    <source>
        <dbReference type="EMBL" id="RYC28810.1"/>
    </source>
</evidence>
<comment type="caution">
    <text evidence="7">The sequence shown here is derived from an EMBL/GenBank/DDBJ whole genome shotgun (WGS) entry which is preliminary data.</text>
</comment>
<comment type="similarity">
    <text evidence="1">Belongs to the metallo-beta-lactamase superfamily.</text>
</comment>